<evidence type="ECO:0000313" key="2">
    <source>
        <dbReference type="Proteomes" id="UP000243217"/>
    </source>
</evidence>
<dbReference type="Proteomes" id="UP000243217">
    <property type="component" value="Unassembled WGS sequence"/>
</dbReference>
<reference evidence="1 2" key="1">
    <citation type="journal article" date="2014" name="Genome Biol. Evol.">
        <title>The secreted proteins of Achlya hypogyna and Thraustotheca clavata identify the ancestral oomycete secretome and reveal gene acquisitions by horizontal gene transfer.</title>
        <authorList>
            <person name="Misner I."/>
            <person name="Blouin N."/>
            <person name="Leonard G."/>
            <person name="Richards T.A."/>
            <person name="Lane C.E."/>
        </authorList>
    </citation>
    <scope>NUCLEOTIDE SEQUENCE [LARGE SCALE GENOMIC DNA]</scope>
    <source>
        <strain evidence="1 2">ATCC 34112</strain>
    </source>
</reference>
<evidence type="ECO:0000313" key="1">
    <source>
        <dbReference type="EMBL" id="OQS03570.1"/>
    </source>
</evidence>
<dbReference type="InterPro" id="IPR036770">
    <property type="entry name" value="Ankyrin_rpt-contain_sf"/>
</dbReference>
<protein>
    <submittedName>
        <fullName evidence="1">Uncharacterized protein</fullName>
    </submittedName>
</protein>
<dbReference type="InterPro" id="IPR002110">
    <property type="entry name" value="Ankyrin_rpt"/>
</dbReference>
<name>A0A1W0A0M1_9STRA</name>
<dbReference type="AlphaFoldDB" id="A0A1W0A0M1"/>
<dbReference type="Gene3D" id="1.25.40.20">
    <property type="entry name" value="Ankyrin repeat-containing domain"/>
    <property type="match status" value="1"/>
</dbReference>
<dbReference type="SUPFAM" id="SSF140860">
    <property type="entry name" value="Pseudo ankyrin repeat-like"/>
    <property type="match status" value="1"/>
</dbReference>
<dbReference type="EMBL" id="JNBS01000841">
    <property type="protein sequence ID" value="OQS03570.1"/>
    <property type="molecule type" value="Genomic_DNA"/>
</dbReference>
<keyword evidence="2" id="KW-1185">Reference proteome</keyword>
<accession>A0A1W0A0M1</accession>
<proteinExistence type="predicted"/>
<dbReference type="Pfam" id="PF13637">
    <property type="entry name" value="Ank_4"/>
    <property type="match status" value="1"/>
</dbReference>
<comment type="caution">
    <text evidence="1">The sequence shown here is derived from an EMBL/GenBank/DDBJ whole genome shotgun (WGS) entry which is preliminary data.</text>
</comment>
<organism evidence="1 2">
    <name type="scientific">Thraustotheca clavata</name>
    <dbReference type="NCBI Taxonomy" id="74557"/>
    <lineage>
        <taxon>Eukaryota</taxon>
        <taxon>Sar</taxon>
        <taxon>Stramenopiles</taxon>
        <taxon>Oomycota</taxon>
        <taxon>Saprolegniomycetes</taxon>
        <taxon>Saprolegniales</taxon>
        <taxon>Achlyaceae</taxon>
        <taxon>Thraustotheca</taxon>
    </lineage>
</organism>
<gene>
    <name evidence="1" type="ORF">THRCLA_21130</name>
</gene>
<sequence length="111" mass="12290">MENIWLDELQDLLQFTALAHAAVAGGHVQLLKYLITECGVDVSGIDFINSDQLGYAIDIAAYHGDLDMIKFLHDSGSQACSNSSMDQPEKNISKLSNGYMKIEQKDELQLQ</sequence>